<feature type="region of interest" description="Disordered" evidence="5">
    <location>
        <begin position="225"/>
        <end position="244"/>
    </location>
</feature>
<gene>
    <name evidence="6" type="ORF">W97_03194</name>
</gene>
<feature type="compositionally biased region" description="Basic and acidic residues" evidence="5">
    <location>
        <begin position="1"/>
        <end position="31"/>
    </location>
</feature>
<feature type="compositionally biased region" description="Polar residues" evidence="5">
    <location>
        <begin position="504"/>
        <end position="517"/>
    </location>
</feature>
<evidence type="ECO:0000256" key="5">
    <source>
        <dbReference type="SAM" id="MobiDB-lite"/>
    </source>
</evidence>
<dbReference type="GeneID" id="19900505"/>
<dbReference type="AlphaFoldDB" id="R7YPW7"/>
<dbReference type="PANTHER" id="PTHR46349:SF6">
    <property type="entry name" value="MYOSIN-6-LIKE"/>
    <property type="match status" value="1"/>
</dbReference>
<feature type="compositionally biased region" description="Basic and acidic residues" evidence="5">
    <location>
        <begin position="144"/>
        <end position="167"/>
    </location>
</feature>
<reference evidence="7" key="1">
    <citation type="submission" date="2012-06" db="EMBL/GenBank/DDBJ databases">
        <title>The genome sequence of Coniosporium apollinis CBS 100218.</title>
        <authorList>
            <consortium name="The Broad Institute Genome Sequencing Platform"/>
            <person name="Cuomo C."/>
            <person name="Gorbushina A."/>
            <person name="Noack S."/>
            <person name="Walker B."/>
            <person name="Young S.K."/>
            <person name="Zeng Q."/>
            <person name="Gargeya S."/>
            <person name="Fitzgerald M."/>
            <person name="Haas B."/>
            <person name="Abouelleil A."/>
            <person name="Alvarado L."/>
            <person name="Arachchi H.M."/>
            <person name="Berlin A.M."/>
            <person name="Chapman S.B."/>
            <person name="Goldberg J."/>
            <person name="Griggs A."/>
            <person name="Gujja S."/>
            <person name="Hansen M."/>
            <person name="Howarth C."/>
            <person name="Imamovic A."/>
            <person name="Larimer J."/>
            <person name="McCowan C."/>
            <person name="Montmayeur A."/>
            <person name="Murphy C."/>
            <person name="Neiman D."/>
            <person name="Pearson M."/>
            <person name="Priest M."/>
            <person name="Roberts A."/>
            <person name="Saif S."/>
            <person name="Shea T."/>
            <person name="Sisk P."/>
            <person name="Sykes S."/>
            <person name="Wortman J."/>
            <person name="Nusbaum C."/>
            <person name="Birren B."/>
        </authorList>
    </citation>
    <scope>NUCLEOTIDE SEQUENCE [LARGE SCALE GENOMIC DNA]</scope>
    <source>
        <strain evidence="7">CBS 100218</strain>
    </source>
</reference>
<organism evidence="6 7">
    <name type="scientific">Coniosporium apollinis (strain CBS 100218)</name>
    <name type="common">Rock-inhabiting black yeast</name>
    <dbReference type="NCBI Taxonomy" id="1168221"/>
    <lineage>
        <taxon>Eukaryota</taxon>
        <taxon>Fungi</taxon>
        <taxon>Dikarya</taxon>
        <taxon>Ascomycota</taxon>
        <taxon>Pezizomycotina</taxon>
        <taxon>Dothideomycetes</taxon>
        <taxon>Dothideomycetes incertae sedis</taxon>
        <taxon>Coniosporium</taxon>
    </lineage>
</organism>
<dbReference type="Proteomes" id="UP000016924">
    <property type="component" value="Unassembled WGS sequence"/>
</dbReference>
<proteinExistence type="predicted"/>
<keyword evidence="2" id="KW-0963">Cytoplasm</keyword>
<evidence type="ECO:0000313" key="7">
    <source>
        <dbReference type="Proteomes" id="UP000016924"/>
    </source>
</evidence>
<dbReference type="PANTHER" id="PTHR46349">
    <property type="entry name" value="CINGULIN-LIKE PROTEIN 1-RELATED"/>
    <property type="match status" value="1"/>
</dbReference>
<dbReference type="HOGENOM" id="CLU_016578_0_0_1"/>
<dbReference type="EMBL" id="JH767566">
    <property type="protein sequence ID" value="EON63965.1"/>
    <property type="molecule type" value="Genomic_DNA"/>
</dbReference>
<evidence type="ECO:0000256" key="4">
    <source>
        <dbReference type="ARBA" id="ARBA00023175"/>
    </source>
</evidence>
<protein>
    <recommendedName>
        <fullName evidence="8">M protein repeat protein</fullName>
    </recommendedName>
</protein>
<keyword evidence="3" id="KW-0518">Myosin</keyword>
<dbReference type="OMA" id="HEVYRKQ"/>
<dbReference type="STRING" id="1168221.R7YPW7"/>
<feature type="region of interest" description="Disordered" evidence="5">
    <location>
        <begin position="474"/>
        <end position="542"/>
    </location>
</feature>
<dbReference type="Gene3D" id="1.10.287.1490">
    <property type="match status" value="1"/>
</dbReference>
<keyword evidence="4" id="KW-0505">Motor protein</keyword>
<feature type="region of interest" description="Disordered" evidence="5">
    <location>
        <begin position="1"/>
        <end position="184"/>
    </location>
</feature>
<evidence type="ECO:0000256" key="1">
    <source>
        <dbReference type="ARBA" id="ARBA00004496"/>
    </source>
</evidence>
<feature type="compositionally biased region" description="Polar residues" evidence="5">
    <location>
        <begin position="99"/>
        <end position="108"/>
    </location>
</feature>
<evidence type="ECO:0000256" key="3">
    <source>
        <dbReference type="ARBA" id="ARBA00023123"/>
    </source>
</evidence>
<feature type="compositionally biased region" description="Low complexity" evidence="5">
    <location>
        <begin position="230"/>
        <end position="243"/>
    </location>
</feature>
<accession>R7YPW7</accession>
<name>R7YPW7_CONA1</name>
<dbReference type="OrthoDB" id="5413982at2759"/>
<evidence type="ECO:0000256" key="2">
    <source>
        <dbReference type="ARBA" id="ARBA00022490"/>
    </source>
</evidence>
<evidence type="ECO:0000313" key="6">
    <source>
        <dbReference type="EMBL" id="EON63965.1"/>
    </source>
</evidence>
<dbReference type="RefSeq" id="XP_007779282.1">
    <property type="nucleotide sequence ID" value="XM_007781092.1"/>
</dbReference>
<feature type="compositionally biased region" description="Polar residues" evidence="5">
    <location>
        <begin position="528"/>
        <end position="541"/>
    </location>
</feature>
<dbReference type="eggNOG" id="ENOG502S2WH">
    <property type="taxonomic scope" value="Eukaryota"/>
</dbReference>
<comment type="subcellular location">
    <subcellularLocation>
        <location evidence="1">Cytoplasm</location>
    </subcellularLocation>
</comment>
<sequence length="604" mass="66195">MTEAEDRERADKLAAAKKRFEQLKKQKESKAKKAATKKKTDKPEPEAEAASAAEKADDIPDEPTAAEKDEEVPAEATITPQEPEEAPPPYDSTRPPNGRQPSISIQSKLRSESFRRGSSSQDPASPIGALKSPTFSPTSLAGEGAHEIFQKQAQRIEELERENRRLTTESQEAVARRRKVEDELEELREASAEVAELRCRASEADERKEELEKLKAELAGLERQNAHLQSQASKSLRRVSSSSPATMDDLAAQLASKASTIENLELTISNLRTQLSASVTLTTDQAVDITGLEASLERATQAASTSAAELAELKATLDSAASGAAQESTSLTSATTRIAQLEAELSAAHRTAETAAARAATLERKVEALTSLHREADARNQARLRDAETQEREVRDLRSQLAALRNENERLRVAGESARKAAAAAVHGGHVFSDEEGVEELEDEERVGLRSRVRELEDEVFDLRRGVWRDRRREMQPDPTAANDFDEVDLSGSASPPRREQAARGSSLQDVISSGISAFTGGSGGRKPSQSATRQPQQRKQSLGLLSEDADFAFDEDAFRVAQEEEARKRVERVREVKRGLKQWQGWRVDIVDVRAGIGGVFDV</sequence>
<evidence type="ECO:0008006" key="8">
    <source>
        <dbReference type="Google" id="ProtNLM"/>
    </source>
</evidence>
<keyword evidence="7" id="KW-1185">Reference proteome</keyword>